<dbReference type="Gene3D" id="3.90.550.10">
    <property type="entry name" value="Spore Coat Polysaccharide Biosynthesis Protein SpsA, Chain A"/>
    <property type="match status" value="1"/>
</dbReference>
<dbReference type="OrthoDB" id="305760at2"/>
<gene>
    <name evidence="2" type="ORF">SAMN02745150_01287</name>
</gene>
<dbReference type="InterPro" id="IPR001173">
    <property type="entry name" value="Glyco_trans_2-like"/>
</dbReference>
<keyword evidence="2" id="KW-0808">Transferase</keyword>
<dbReference type="GO" id="GO:0016758">
    <property type="term" value="F:hexosyltransferase activity"/>
    <property type="evidence" value="ECO:0007669"/>
    <property type="project" value="UniProtKB-ARBA"/>
</dbReference>
<reference evidence="3" key="1">
    <citation type="submission" date="2016-10" db="EMBL/GenBank/DDBJ databases">
        <authorList>
            <person name="Varghese N."/>
            <person name="Submissions S."/>
        </authorList>
    </citation>
    <scope>NUCLEOTIDE SEQUENCE [LARGE SCALE GENOMIC DNA]</scope>
    <source>
        <strain evidence="3">ATCC 43811</strain>
    </source>
</reference>
<dbReference type="AlphaFoldDB" id="A0A1I1EVA8"/>
<dbReference type="InterPro" id="IPR029044">
    <property type="entry name" value="Nucleotide-diphossugar_trans"/>
</dbReference>
<evidence type="ECO:0000259" key="1">
    <source>
        <dbReference type="Pfam" id="PF00535"/>
    </source>
</evidence>
<dbReference type="EMBL" id="FOKY01000019">
    <property type="protein sequence ID" value="SFB91075.1"/>
    <property type="molecule type" value="Genomic_DNA"/>
</dbReference>
<evidence type="ECO:0000313" key="3">
    <source>
        <dbReference type="Proteomes" id="UP000240042"/>
    </source>
</evidence>
<dbReference type="PANTHER" id="PTHR22916:SF3">
    <property type="entry name" value="UDP-GLCNAC:BETAGAL BETA-1,3-N-ACETYLGLUCOSAMINYLTRANSFERASE-LIKE PROTEIN 1"/>
    <property type="match status" value="1"/>
</dbReference>
<dbReference type="RefSeq" id="WP_092319823.1">
    <property type="nucleotide sequence ID" value="NZ_FOKY01000019.1"/>
</dbReference>
<dbReference type="Pfam" id="PF00535">
    <property type="entry name" value="Glycos_transf_2"/>
    <property type="match status" value="1"/>
</dbReference>
<evidence type="ECO:0000313" key="2">
    <source>
        <dbReference type="EMBL" id="SFB91075.1"/>
    </source>
</evidence>
<sequence length="130" mass="15309">MWKKRFKEYLNSLINQTYNNIEIICINDGSVGNSLEILQEYKQKYPDKFVILTQENQGLSTARNTGINLMKGEFCLFLDSDDYISPIIIELCIKKMIYFESDGVYFKGIHFAENRILDYMYVLISKYQIS</sequence>
<dbReference type="CDD" id="cd00761">
    <property type="entry name" value="Glyco_tranf_GTA_type"/>
    <property type="match status" value="1"/>
</dbReference>
<name>A0A1I1EVA8_BREAD</name>
<protein>
    <submittedName>
        <fullName evidence="2">Glycosyl transferase family 2</fullName>
    </submittedName>
</protein>
<organism evidence="2 3">
    <name type="scientific">Brevinema andersonii</name>
    <dbReference type="NCBI Taxonomy" id="34097"/>
    <lineage>
        <taxon>Bacteria</taxon>
        <taxon>Pseudomonadati</taxon>
        <taxon>Spirochaetota</taxon>
        <taxon>Spirochaetia</taxon>
        <taxon>Brevinematales</taxon>
        <taxon>Brevinemataceae</taxon>
        <taxon>Brevinema</taxon>
    </lineage>
</organism>
<dbReference type="SUPFAM" id="SSF53448">
    <property type="entry name" value="Nucleotide-diphospho-sugar transferases"/>
    <property type="match status" value="1"/>
</dbReference>
<dbReference type="PANTHER" id="PTHR22916">
    <property type="entry name" value="GLYCOSYLTRANSFERASE"/>
    <property type="match status" value="1"/>
</dbReference>
<dbReference type="STRING" id="34097.SAMN02745150_01287"/>
<accession>A0A1I1EVA8</accession>
<feature type="domain" description="Glycosyltransferase 2-like" evidence="1">
    <location>
        <begin position="5"/>
        <end position="109"/>
    </location>
</feature>
<keyword evidence="3" id="KW-1185">Reference proteome</keyword>
<proteinExistence type="predicted"/>
<dbReference type="Proteomes" id="UP000240042">
    <property type="component" value="Unassembled WGS sequence"/>
</dbReference>